<accession>A0ABR8QS33</accession>
<organism evidence="1 2">
    <name type="scientific">Cytobacillus stercorigallinarum</name>
    <dbReference type="NCBI Taxonomy" id="2762240"/>
    <lineage>
        <taxon>Bacteria</taxon>
        <taxon>Bacillati</taxon>
        <taxon>Bacillota</taxon>
        <taxon>Bacilli</taxon>
        <taxon>Bacillales</taxon>
        <taxon>Bacillaceae</taxon>
        <taxon>Cytobacillus</taxon>
    </lineage>
</organism>
<dbReference type="Proteomes" id="UP000657931">
    <property type="component" value="Unassembled WGS sequence"/>
</dbReference>
<comment type="caution">
    <text evidence="1">The sequence shown here is derived from an EMBL/GenBank/DDBJ whole genome shotgun (WGS) entry which is preliminary data.</text>
</comment>
<evidence type="ECO:0000313" key="2">
    <source>
        <dbReference type="Proteomes" id="UP000657931"/>
    </source>
</evidence>
<dbReference type="Pfam" id="PF14072">
    <property type="entry name" value="DndB"/>
    <property type="match status" value="1"/>
</dbReference>
<reference evidence="1 2" key="1">
    <citation type="submission" date="2020-08" db="EMBL/GenBank/DDBJ databases">
        <title>A Genomic Blueprint of the Chicken Gut Microbiome.</title>
        <authorList>
            <person name="Gilroy R."/>
            <person name="Ravi A."/>
            <person name="Getino M."/>
            <person name="Pursley I."/>
            <person name="Horton D.L."/>
            <person name="Alikhan N.-F."/>
            <person name="Baker D."/>
            <person name="Gharbi K."/>
            <person name="Hall N."/>
            <person name="Watson M."/>
            <person name="Adriaenssens E.M."/>
            <person name="Foster-Nyarko E."/>
            <person name="Jarju S."/>
            <person name="Secka A."/>
            <person name="Antonio M."/>
            <person name="Oren A."/>
            <person name="Chaudhuri R."/>
            <person name="La Ragione R.M."/>
            <person name="Hildebrand F."/>
            <person name="Pallen M.J."/>
        </authorList>
    </citation>
    <scope>NUCLEOTIDE SEQUENCE [LARGE SCALE GENOMIC DNA]</scope>
    <source>
        <strain evidence="1 2">Sa5YUA1</strain>
    </source>
</reference>
<keyword evidence="2" id="KW-1185">Reference proteome</keyword>
<dbReference type="RefSeq" id="WP_191815444.1">
    <property type="nucleotide sequence ID" value="NZ_JACSQT010000007.1"/>
</dbReference>
<sequence length="359" mass="41816">MHSNDVLAKVKGKDFIQFGKRVLMIQIPFKTMNTFITVDENVQRKMDMSKRREIKDFIIHVLKNNEPFYFSPFIFSARKAVIESEDGWMLVPKEKMAIIDGQHRNGAILSAFTQLRMEKESAEEYGNVEVVKPIDTYIHHLEHLPITMQIYLDLDTKSERQLFKDYNVERREANIGKRVMFDQRDAYAMLARKVACELEEEYEIDIKSSRITKYSSALTTLVVIRKCLIALFEGRLANKKGNPSDYCKEDEVLAVAKAFFLSWKKIFPKGMENRNKYICGLPGVQVALAYCVNRLKLKNDVDYFTAIQLLDKLQCNWKHQDAIVSHVYDHSIQKLKNVSSARNMKRTAHNLINLIEEEM</sequence>
<dbReference type="EMBL" id="JACSQT010000007">
    <property type="protein sequence ID" value="MBD7938356.1"/>
    <property type="molecule type" value="Genomic_DNA"/>
</dbReference>
<evidence type="ECO:0008006" key="3">
    <source>
        <dbReference type="Google" id="ProtNLM"/>
    </source>
</evidence>
<name>A0ABR8QS33_9BACI</name>
<protein>
    <recommendedName>
        <fullName evidence="3">DGQHR domain-containing protein</fullName>
    </recommendedName>
</protein>
<dbReference type="InterPro" id="IPR017642">
    <property type="entry name" value="DNA_S_mod_DndB"/>
</dbReference>
<proteinExistence type="predicted"/>
<evidence type="ECO:0000313" key="1">
    <source>
        <dbReference type="EMBL" id="MBD7938356.1"/>
    </source>
</evidence>
<dbReference type="CDD" id="cd16414">
    <property type="entry name" value="dndB_like"/>
    <property type="match status" value="1"/>
</dbReference>
<gene>
    <name evidence="1" type="ORF">H9655_15080</name>
</gene>